<organism evidence="2">
    <name type="scientific">Anguilla anguilla</name>
    <name type="common">European freshwater eel</name>
    <name type="synonym">Muraena anguilla</name>
    <dbReference type="NCBI Taxonomy" id="7936"/>
    <lineage>
        <taxon>Eukaryota</taxon>
        <taxon>Metazoa</taxon>
        <taxon>Chordata</taxon>
        <taxon>Craniata</taxon>
        <taxon>Vertebrata</taxon>
        <taxon>Euteleostomi</taxon>
        <taxon>Actinopterygii</taxon>
        <taxon>Neopterygii</taxon>
        <taxon>Teleostei</taxon>
        <taxon>Anguilliformes</taxon>
        <taxon>Anguillidae</taxon>
        <taxon>Anguilla</taxon>
    </lineage>
</organism>
<feature type="signal peptide" evidence="1">
    <location>
        <begin position="1"/>
        <end position="18"/>
    </location>
</feature>
<evidence type="ECO:0000313" key="2">
    <source>
        <dbReference type="EMBL" id="JAH35147.1"/>
    </source>
</evidence>
<reference evidence="2" key="1">
    <citation type="submission" date="2014-11" db="EMBL/GenBank/DDBJ databases">
        <authorList>
            <person name="Amaro Gonzalez C."/>
        </authorList>
    </citation>
    <scope>NUCLEOTIDE SEQUENCE</scope>
</reference>
<keyword evidence="1" id="KW-0732">Signal</keyword>
<reference evidence="2" key="2">
    <citation type="journal article" date="2015" name="Fish Shellfish Immunol.">
        <title>Early steps in the European eel (Anguilla anguilla)-Vibrio vulnificus interaction in the gills: Role of the RtxA13 toxin.</title>
        <authorList>
            <person name="Callol A."/>
            <person name="Pajuelo D."/>
            <person name="Ebbesson L."/>
            <person name="Teles M."/>
            <person name="MacKenzie S."/>
            <person name="Amaro C."/>
        </authorList>
    </citation>
    <scope>NUCLEOTIDE SEQUENCE</scope>
</reference>
<accession>A0A0E9S1R3</accession>
<protein>
    <recommendedName>
        <fullName evidence="3">Secreted protein</fullName>
    </recommendedName>
</protein>
<evidence type="ECO:0000256" key="1">
    <source>
        <dbReference type="SAM" id="SignalP"/>
    </source>
</evidence>
<name>A0A0E9S1R3_ANGAN</name>
<dbReference type="AlphaFoldDB" id="A0A0E9S1R3"/>
<evidence type="ECO:0008006" key="3">
    <source>
        <dbReference type="Google" id="ProtNLM"/>
    </source>
</evidence>
<dbReference type="EMBL" id="GBXM01073430">
    <property type="protein sequence ID" value="JAH35147.1"/>
    <property type="molecule type" value="Transcribed_RNA"/>
</dbReference>
<feature type="chain" id="PRO_5002432187" description="Secreted protein" evidence="1">
    <location>
        <begin position="19"/>
        <end position="71"/>
    </location>
</feature>
<sequence>MHLTNCGEFFLLFYEAFCVFLQLPACVVLRSVDIEQFLINCINNIPRGLKVKTLCAEAKVCTFSPILYCSV</sequence>
<proteinExistence type="predicted"/>